<evidence type="ECO:0000256" key="10">
    <source>
        <dbReference type="ARBA" id="ARBA00023170"/>
    </source>
</evidence>
<dbReference type="Pfam" id="PF01094">
    <property type="entry name" value="ANF_receptor"/>
    <property type="match status" value="1"/>
</dbReference>
<dbReference type="InterPro" id="IPR001828">
    <property type="entry name" value="ANF_lig-bd_rcpt"/>
</dbReference>
<keyword evidence="20" id="KW-1185">Reference proteome</keyword>
<dbReference type="InterPro" id="IPR028082">
    <property type="entry name" value="Peripla_BP_I"/>
</dbReference>
<name>A0A9D5D2J4_9LILI</name>
<dbReference type="CDD" id="cd19990">
    <property type="entry name" value="PBP1_GABAb_receptor_plant"/>
    <property type="match status" value="1"/>
</dbReference>
<keyword evidence="7 17" id="KW-1133">Transmembrane helix</keyword>
<dbReference type="SMART" id="SM00079">
    <property type="entry name" value="PBPe"/>
    <property type="match status" value="1"/>
</dbReference>
<reference evidence="19" key="1">
    <citation type="submission" date="2021-03" db="EMBL/GenBank/DDBJ databases">
        <authorList>
            <person name="Li Z."/>
            <person name="Yang C."/>
        </authorList>
    </citation>
    <scope>NUCLEOTIDE SEQUENCE</scope>
    <source>
        <strain evidence="19">Dzin_1.0</strain>
        <tissue evidence="19">Leaf</tissue>
    </source>
</reference>
<evidence type="ECO:0000256" key="7">
    <source>
        <dbReference type="ARBA" id="ARBA00022989"/>
    </source>
</evidence>
<organism evidence="19 20">
    <name type="scientific">Dioscorea zingiberensis</name>
    <dbReference type="NCBI Taxonomy" id="325984"/>
    <lineage>
        <taxon>Eukaryota</taxon>
        <taxon>Viridiplantae</taxon>
        <taxon>Streptophyta</taxon>
        <taxon>Embryophyta</taxon>
        <taxon>Tracheophyta</taxon>
        <taxon>Spermatophyta</taxon>
        <taxon>Magnoliopsida</taxon>
        <taxon>Liliopsida</taxon>
        <taxon>Dioscoreales</taxon>
        <taxon>Dioscoreaceae</taxon>
        <taxon>Dioscorea</taxon>
    </lineage>
</organism>
<dbReference type="FunFam" id="3.40.50.2300:FF:000188">
    <property type="entry name" value="Glutamate receptor"/>
    <property type="match status" value="1"/>
</dbReference>
<evidence type="ECO:0000259" key="18">
    <source>
        <dbReference type="SMART" id="SM00079"/>
    </source>
</evidence>
<dbReference type="EMBL" id="JAGGNH010000002">
    <property type="protein sequence ID" value="KAJ0983097.1"/>
    <property type="molecule type" value="Genomic_DNA"/>
</dbReference>
<dbReference type="PIRSF" id="PIRSF037090">
    <property type="entry name" value="Iontro_Glu-like_rcpt_pln"/>
    <property type="match status" value="1"/>
</dbReference>
<evidence type="ECO:0000256" key="9">
    <source>
        <dbReference type="ARBA" id="ARBA00023136"/>
    </source>
</evidence>
<dbReference type="InterPro" id="IPR001320">
    <property type="entry name" value="Iontro_rcpt_C"/>
</dbReference>
<feature type="disulfide bond" evidence="15">
    <location>
        <begin position="859"/>
        <end position="910"/>
    </location>
</feature>
<dbReference type="GO" id="GO:0015276">
    <property type="term" value="F:ligand-gated monoatomic ion channel activity"/>
    <property type="evidence" value="ECO:0007669"/>
    <property type="project" value="InterPro"/>
</dbReference>
<feature type="domain" description="Ionotropic glutamate receptor C-terminal" evidence="18">
    <location>
        <begin position="602"/>
        <end position="905"/>
    </location>
</feature>
<dbReference type="Gene3D" id="3.40.50.2300">
    <property type="match status" value="2"/>
</dbReference>
<dbReference type="InterPro" id="IPR019594">
    <property type="entry name" value="Glu/Gly-bd"/>
</dbReference>
<evidence type="ECO:0000256" key="16">
    <source>
        <dbReference type="SAM" id="MobiDB-lite"/>
    </source>
</evidence>
<dbReference type="AlphaFoldDB" id="A0A9D5D2J4"/>
<sequence length="1016" mass="112453">MSSSHMETEKGRNERSQDMHIDQTEQEATGNNDQEAQQDSRSEIDKDNPYAWVKAGYRNGRGRGRGRGGGRGGGSAARPILDNQERRNFQRVERRGETSGAHHTIHQVTVGEIPSTELALVPLDPLIDPERTLGGDNGLATRLITSKDGNRRKEASAQDHAQTSKASAVNGEQTAGEPTKFPVGVVLDMDTWVGNISWSCISMAMEDFYAANRNYTAKLDLFKRNSQEDVVSAASAALDLLINRRVQAVIGPQTSIQAKFVAELGNKTHTPIISFSATSPSLSSVRTPYFIRTALSDSSQAQAIAALVRSFGWSQLIPIFEDTEYGTGMIPYLVDAFQATDARVPHRSMIPLSANEDQILKELFYLMTLQTRVFVVHASYSLVARLLVQANEIGMMREGYAWIVTYGLTDHFGVMDDSTLKAMHGVLTINPYVPQYLDFNAKWKDRFQRENPAAVAEKIEPSVYAMWAYDTVWALALAAEASNTMAVAASHKRKLEAVNGNHTTDLEDLRQSQSGGKLLDSILGLNFDGVTGRFQLVNGQLQAKSFEIINIVGDKKKKVGYWTSEHGISGKLETGANLKGIVWPGGGGTAPNGLDWQSNNKTLRIGVPVKKGFMEFVNREWNPQTKRNGSGFCIEVFDTVMATLPYRIPYEYIPFEDGKGHMKGSYNELVYQVYRQNFDAVVGDVTITPNRSLYVDFSVAYTELGMAMVVPIKDDRGKSAWIFLKPLTADLWLVSGAFFVFTEEKVLSNFTRVVVIIWLFVVLILTSSYTASLTSMLTVQQLHPTVTSLHEIIRNGEYVGYMGDPNMLIRLLNIDKSRLRAYDTAEAYDEALSKGSARGGVSAIIDEIPYIKVFLSKYCGKYTMVGTIYRTDGFGFVFPKGSPLVSEVSRAILKATEEIDKLLYRNKTACPEQNSAPSNSLTVDSFSGLFLLSGITSSMALLSSLIVFFFNNRHVLTKMDPESPKLQRLLTFVKLFDQKDESFRGIKKGDLRMPEKCGDSGPSVWPCKNDGPGSAC</sequence>
<accession>A0A9D5D2J4</accession>
<evidence type="ECO:0000313" key="20">
    <source>
        <dbReference type="Proteomes" id="UP001085076"/>
    </source>
</evidence>
<evidence type="ECO:0000256" key="17">
    <source>
        <dbReference type="SAM" id="Phobius"/>
    </source>
</evidence>
<evidence type="ECO:0000256" key="3">
    <source>
        <dbReference type="ARBA" id="ARBA00011095"/>
    </source>
</evidence>
<dbReference type="InterPro" id="IPR015683">
    <property type="entry name" value="Ionotropic_Glu_rcpt"/>
</dbReference>
<evidence type="ECO:0000313" key="19">
    <source>
        <dbReference type="EMBL" id="KAJ0983097.1"/>
    </source>
</evidence>
<evidence type="ECO:0000256" key="15">
    <source>
        <dbReference type="PIRSR" id="PIRSR037090-50"/>
    </source>
</evidence>
<feature type="compositionally biased region" description="Polar residues" evidence="16">
    <location>
        <begin position="26"/>
        <end position="37"/>
    </location>
</feature>
<comment type="similarity">
    <text evidence="2">Belongs to the glutamate-gated ion channel (TC 1.A.10.1) family.</text>
</comment>
<keyword evidence="9 17" id="KW-0472">Membrane</keyword>
<evidence type="ECO:0000256" key="5">
    <source>
        <dbReference type="ARBA" id="ARBA00022692"/>
    </source>
</evidence>
<dbReference type="SUPFAM" id="SSF53850">
    <property type="entry name" value="Periplasmic binding protein-like II"/>
    <property type="match status" value="1"/>
</dbReference>
<dbReference type="OrthoDB" id="5984008at2759"/>
<evidence type="ECO:0000256" key="2">
    <source>
        <dbReference type="ARBA" id="ARBA00008685"/>
    </source>
</evidence>
<keyword evidence="11" id="KW-0325">Glycoprotein</keyword>
<keyword evidence="12" id="KW-1071">Ligand-gated ion channel</keyword>
<evidence type="ECO:0000256" key="1">
    <source>
        <dbReference type="ARBA" id="ARBA00004141"/>
    </source>
</evidence>
<feature type="compositionally biased region" description="Basic and acidic residues" evidence="16">
    <location>
        <begin position="1"/>
        <end position="23"/>
    </location>
</feature>
<keyword evidence="5 17" id="KW-0812">Transmembrane</keyword>
<evidence type="ECO:0000256" key="11">
    <source>
        <dbReference type="ARBA" id="ARBA00023180"/>
    </source>
</evidence>
<protein>
    <recommendedName>
        <fullName evidence="18">Ionotropic glutamate receptor C-terminal domain-containing protein</fullName>
    </recommendedName>
</protein>
<dbReference type="CDD" id="cd13686">
    <property type="entry name" value="GluR_Plant"/>
    <property type="match status" value="1"/>
</dbReference>
<dbReference type="PANTHER" id="PTHR34836:SF1">
    <property type="entry name" value="OS09G0428600 PROTEIN"/>
    <property type="match status" value="1"/>
</dbReference>
<feature type="transmembrane region" description="Helical" evidence="17">
    <location>
        <begin position="720"/>
        <end position="741"/>
    </location>
</feature>
<feature type="region of interest" description="Disordered" evidence="16">
    <location>
        <begin position="1"/>
        <end position="86"/>
    </location>
</feature>
<keyword evidence="6" id="KW-0732">Signal</keyword>
<keyword evidence="8" id="KW-0406">Ion transport</keyword>
<dbReference type="Gene3D" id="1.10.287.70">
    <property type="match status" value="1"/>
</dbReference>
<evidence type="ECO:0000256" key="12">
    <source>
        <dbReference type="ARBA" id="ARBA00023286"/>
    </source>
</evidence>
<keyword evidence="13" id="KW-0407">Ion channel</keyword>
<evidence type="ECO:0000256" key="13">
    <source>
        <dbReference type="ARBA" id="ARBA00023303"/>
    </source>
</evidence>
<dbReference type="Pfam" id="PF00060">
    <property type="entry name" value="Lig_chan"/>
    <property type="match status" value="1"/>
</dbReference>
<evidence type="ECO:0000256" key="14">
    <source>
        <dbReference type="ARBA" id="ARBA00049638"/>
    </source>
</evidence>
<feature type="compositionally biased region" description="Basic and acidic residues" evidence="16">
    <location>
        <begin position="148"/>
        <end position="157"/>
    </location>
</feature>
<comment type="subunit">
    <text evidence="3">May form heteromers.</text>
</comment>
<gene>
    <name evidence="19" type="ORF">J5N97_011352</name>
</gene>
<feature type="compositionally biased region" description="Basic and acidic residues" evidence="16">
    <location>
        <begin position="38"/>
        <end position="48"/>
    </location>
</feature>
<feature type="transmembrane region" description="Helical" evidence="17">
    <location>
        <begin position="753"/>
        <end position="771"/>
    </location>
</feature>
<evidence type="ECO:0000256" key="8">
    <source>
        <dbReference type="ARBA" id="ARBA00023065"/>
    </source>
</evidence>
<feature type="transmembrane region" description="Helical" evidence="17">
    <location>
        <begin position="929"/>
        <end position="950"/>
    </location>
</feature>
<evidence type="ECO:0000256" key="6">
    <source>
        <dbReference type="ARBA" id="ARBA00022729"/>
    </source>
</evidence>
<dbReference type="Proteomes" id="UP001085076">
    <property type="component" value="Miscellaneous, Linkage group lg02"/>
</dbReference>
<dbReference type="PANTHER" id="PTHR34836">
    <property type="entry name" value="OS06G0188250 PROTEIN"/>
    <property type="match status" value="1"/>
</dbReference>
<dbReference type="InterPro" id="IPR017103">
    <property type="entry name" value="Iontropic_Glu_rcpt_pln"/>
</dbReference>
<reference evidence="19" key="2">
    <citation type="journal article" date="2022" name="Hortic Res">
        <title>The genome of Dioscorea zingiberensis sheds light on the biosynthesis, origin and evolution of the medicinally important diosgenin saponins.</title>
        <authorList>
            <person name="Li Y."/>
            <person name="Tan C."/>
            <person name="Li Z."/>
            <person name="Guo J."/>
            <person name="Li S."/>
            <person name="Chen X."/>
            <person name="Wang C."/>
            <person name="Dai X."/>
            <person name="Yang H."/>
            <person name="Song W."/>
            <person name="Hou L."/>
            <person name="Xu J."/>
            <person name="Tong Z."/>
            <person name="Xu A."/>
            <person name="Yuan X."/>
            <person name="Wang W."/>
            <person name="Yang Q."/>
            <person name="Chen L."/>
            <person name="Sun Z."/>
            <person name="Wang K."/>
            <person name="Pan B."/>
            <person name="Chen J."/>
            <person name="Bao Y."/>
            <person name="Liu F."/>
            <person name="Qi X."/>
            <person name="Gang D.R."/>
            <person name="Wen J."/>
            <person name="Li J."/>
        </authorList>
    </citation>
    <scope>NUCLEOTIDE SEQUENCE</scope>
    <source>
        <strain evidence="19">Dzin_1.0</strain>
    </source>
</reference>
<dbReference type="FunFam" id="3.40.190.10:FF:000103">
    <property type="entry name" value="Glutamate receptor"/>
    <property type="match status" value="1"/>
</dbReference>
<feature type="region of interest" description="Disordered" evidence="16">
    <location>
        <begin position="129"/>
        <end position="179"/>
    </location>
</feature>
<keyword evidence="10" id="KW-0675">Receptor</keyword>
<proteinExistence type="inferred from homology"/>
<dbReference type="Gene3D" id="3.40.190.10">
    <property type="entry name" value="Periplasmic binding protein-like II"/>
    <property type="match status" value="1"/>
</dbReference>
<dbReference type="SUPFAM" id="SSF53822">
    <property type="entry name" value="Periplasmic binding protein-like I"/>
    <property type="match status" value="1"/>
</dbReference>
<comment type="subcellular location">
    <subcellularLocation>
        <location evidence="1">Membrane</location>
        <topology evidence="1">Multi-pass membrane protein</topology>
    </subcellularLocation>
</comment>
<dbReference type="GO" id="GO:0016020">
    <property type="term" value="C:membrane"/>
    <property type="evidence" value="ECO:0007669"/>
    <property type="project" value="UniProtKB-SubCell"/>
</dbReference>
<comment type="function">
    <text evidence="14">Glutamate-gated receptor that probably acts as a non-selective cation channel. May be involved in light-signal transduction and calcium homeostasis via the regulation of calcium influx into cells.</text>
</comment>
<evidence type="ECO:0000256" key="4">
    <source>
        <dbReference type="ARBA" id="ARBA00022448"/>
    </source>
</evidence>
<keyword evidence="4" id="KW-0813">Transport</keyword>
<comment type="caution">
    <text evidence="19">The sequence shown here is derived from an EMBL/GenBank/DDBJ whole genome shotgun (WGS) entry which is preliminary data.</text>
</comment>
<dbReference type="InterPro" id="IPR044440">
    <property type="entry name" value="GABAb_receptor_plant_PBP1"/>
</dbReference>
<keyword evidence="15" id="KW-1015">Disulfide bond</keyword>
<feature type="compositionally biased region" description="Polar residues" evidence="16">
    <location>
        <begin position="159"/>
        <end position="173"/>
    </location>
</feature>
<dbReference type="Pfam" id="PF10613">
    <property type="entry name" value="Lig_chan-Glu_bd"/>
    <property type="match status" value="1"/>
</dbReference>
<dbReference type="FunFam" id="3.40.190.10:FF:000217">
    <property type="entry name" value="Glutamate receptor"/>
    <property type="match status" value="1"/>
</dbReference>